<keyword evidence="1" id="KW-0472">Membrane</keyword>
<sequence>MAHLIGTLSVKNLQWMTEIWGHSKNNLPYLGHPIDQWRTIFVVNTNYIIDVRAIPKCHWSISNSCCKRYISDTVFVLEVGISHCLVIVLVVNWLMSIQRTGRYFSGLVLILDGF</sequence>
<accession>A0A2S7BY44</accession>
<evidence type="ECO:0000313" key="2">
    <source>
        <dbReference type="EMBL" id="PPU54252.1"/>
    </source>
</evidence>
<protein>
    <submittedName>
        <fullName evidence="2">Uncharacterized protein</fullName>
    </submittedName>
</protein>
<proteinExistence type="predicted"/>
<feature type="transmembrane region" description="Helical" evidence="1">
    <location>
        <begin position="74"/>
        <end position="95"/>
    </location>
</feature>
<reference evidence="2 3" key="1">
    <citation type="submission" date="2016-08" db="EMBL/GenBank/DDBJ databases">
        <authorList>
            <person name="Seilhamer J.J."/>
        </authorList>
    </citation>
    <scope>NUCLEOTIDE SEQUENCE [LARGE SCALE GENOMIC DNA]</scope>
    <source>
        <strain evidence="2 3">CFBP7245</strain>
    </source>
</reference>
<keyword evidence="1" id="KW-1133">Transmembrane helix</keyword>
<organism evidence="2 3">
    <name type="scientific">Xanthomonas dyei</name>
    <dbReference type="NCBI Taxonomy" id="743699"/>
    <lineage>
        <taxon>Bacteria</taxon>
        <taxon>Pseudomonadati</taxon>
        <taxon>Pseudomonadota</taxon>
        <taxon>Gammaproteobacteria</taxon>
        <taxon>Lysobacterales</taxon>
        <taxon>Lysobacteraceae</taxon>
        <taxon>Xanthomonas</taxon>
    </lineage>
</organism>
<evidence type="ECO:0000256" key="1">
    <source>
        <dbReference type="SAM" id="Phobius"/>
    </source>
</evidence>
<dbReference type="AlphaFoldDB" id="A0A2S7BY44"/>
<name>A0A2S7BY44_9XANT</name>
<dbReference type="Proteomes" id="UP000238908">
    <property type="component" value="Unassembled WGS sequence"/>
</dbReference>
<gene>
    <name evidence="2" type="ORF">XdyCFBP7245_18865</name>
</gene>
<comment type="caution">
    <text evidence="2">The sequence shown here is derived from an EMBL/GenBank/DDBJ whole genome shotgun (WGS) entry which is preliminary data.</text>
</comment>
<keyword evidence="1" id="KW-0812">Transmembrane</keyword>
<evidence type="ECO:0000313" key="3">
    <source>
        <dbReference type="Proteomes" id="UP000238908"/>
    </source>
</evidence>
<dbReference type="EMBL" id="MDEE01000038">
    <property type="protein sequence ID" value="PPU54252.1"/>
    <property type="molecule type" value="Genomic_DNA"/>
</dbReference>